<dbReference type="InterPro" id="IPR011333">
    <property type="entry name" value="SKP1/BTB/POZ_sf"/>
</dbReference>
<feature type="compositionally biased region" description="Polar residues" evidence="6">
    <location>
        <begin position="222"/>
        <end position="238"/>
    </location>
</feature>
<dbReference type="Gene3D" id="3.30.710.10">
    <property type="entry name" value="Potassium Channel Kv1.1, Chain A"/>
    <property type="match status" value="1"/>
</dbReference>
<feature type="compositionally biased region" description="Basic and acidic residues" evidence="6">
    <location>
        <begin position="294"/>
        <end position="304"/>
    </location>
</feature>
<dbReference type="Proteomes" id="UP001105220">
    <property type="component" value="Unplaced"/>
</dbReference>
<feature type="domain" description="BTB" evidence="7">
    <location>
        <begin position="32"/>
        <end position="98"/>
    </location>
</feature>
<dbReference type="Gene3D" id="2.20.25.240">
    <property type="match status" value="1"/>
</dbReference>
<keyword evidence="9" id="KW-1185">Reference proteome</keyword>
<dbReference type="AlphaFoldDB" id="A0A6E8VGM0"/>
<dbReference type="VEuPathDB" id="VectorBase:ACON003439"/>
<evidence type="ECO:0000256" key="6">
    <source>
        <dbReference type="SAM" id="MobiDB-lite"/>
    </source>
</evidence>
<dbReference type="InterPro" id="IPR051095">
    <property type="entry name" value="Dros_DevTransReg"/>
</dbReference>
<evidence type="ECO:0000256" key="5">
    <source>
        <dbReference type="ARBA" id="ARBA00023242"/>
    </source>
</evidence>
<dbReference type="GO" id="GO:0008270">
    <property type="term" value="F:zinc ion binding"/>
    <property type="evidence" value="ECO:0007669"/>
    <property type="project" value="UniProtKB-KW"/>
</dbReference>
<feature type="region of interest" description="Disordered" evidence="6">
    <location>
        <begin position="118"/>
        <end position="140"/>
    </location>
</feature>
<evidence type="ECO:0000256" key="4">
    <source>
        <dbReference type="ARBA" id="ARBA00022833"/>
    </source>
</evidence>
<evidence type="ECO:0000256" key="3">
    <source>
        <dbReference type="ARBA" id="ARBA00022771"/>
    </source>
</evidence>
<accession>A0A6E8VGM0</accession>
<dbReference type="Pfam" id="PF00651">
    <property type="entry name" value="BTB"/>
    <property type="match status" value="1"/>
</dbReference>
<dbReference type="EnsemblMetazoa" id="ACON003439-RE">
    <property type="protein sequence ID" value="ACON003439-PE"/>
    <property type="gene ID" value="ACON003439"/>
</dbReference>
<feature type="compositionally biased region" description="Polar residues" evidence="6">
    <location>
        <begin position="192"/>
        <end position="215"/>
    </location>
</feature>
<dbReference type="CDD" id="cd18315">
    <property type="entry name" value="BTB_POZ_BAB-like"/>
    <property type="match status" value="1"/>
</dbReference>
<keyword evidence="4" id="KW-0862">Zinc</keyword>
<protein>
    <submittedName>
        <fullName evidence="8">BTB domain-containing protein</fullName>
    </submittedName>
</protein>
<dbReference type="InterPro" id="IPR000210">
    <property type="entry name" value="BTB/POZ_dom"/>
</dbReference>
<organism evidence="8 9">
    <name type="scientific">Anopheles coluzzii</name>
    <name type="common">African malaria mosquito</name>
    <dbReference type="NCBI Taxonomy" id="1518534"/>
    <lineage>
        <taxon>Eukaryota</taxon>
        <taxon>Metazoa</taxon>
        <taxon>Ecdysozoa</taxon>
        <taxon>Arthropoda</taxon>
        <taxon>Hexapoda</taxon>
        <taxon>Insecta</taxon>
        <taxon>Pterygota</taxon>
        <taxon>Neoptera</taxon>
        <taxon>Endopterygota</taxon>
        <taxon>Diptera</taxon>
        <taxon>Nematocera</taxon>
        <taxon>Culicoidea</taxon>
        <taxon>Culicidae</taxon>
        <taxon>Anophelinae</taxon>
        <taxon>Anopheles</taxon>
    </lineage>
</organism>
<evidence type="ECO:0000256" key="1">
    <source>
        <dbReference type="ARBA" id="ARBA00004123"/>
    </source>
</evidence>
<dbReference type="GO" id="GO:0005634">
    <property type="term" value="C:nucleus"/>
    <property type="evidence" value="ECO:0007669"/>
    <property type="project" value="UniProtKB-SubCell"/>
</dbReference>
<feature type="region of interest" description="Disordered" evidence="6">
    <location>
        <begin position="192"/>
        <end position="238"/>
    </location>
</feature>
<dbReference type="SUPFAM" id="SSF54695">
    <property type="entry name" value="POZ domain"/>
    <property type="match status" value="1"/>
</dbReference>
<evidence type="ECO:0000313" key="8">
    <source>
        <dbReference type="EnsemblMetazoa" id="ACON003439-PE"/>
    </source>
</evidence>
<dbReference type="InterPro" id="IPR007588">
    <property type="entry name" value="Znf_FLYWCH"/>
</dbReference>
<dbReference type="PROSITE" id="PS50097">
    <property type="entry name" value="BTB"/>
    <property type="match status" value="1"/>
</dbReference>
<feature type="region of interest" description="Disordered" evidence="6">
    <location>
        <begin position="287"/>
        <end position="311"/>
    </location>
</feature>
<keyword evidence="5" id="KW-0539">Nucleus</keyword>
<dbReference type="VEuPathDB" id="VectorBase:ACON2_034718"/>
<comment type="subcellular location">
    <subcellularLocation>
        <location evidence="1">Nucleus</location>
    </subcellularLocation>
</comment>
<dbReference type="Pfam" id="PF04500">
    <property type="entry name" value="FLYWCH"/>
    <property type="match status" value="1"/>
</dbReference>
<reference key="1">
    <citation type="journal article" date="2019" name="Genes (Basel)">
        <title>A High-Quality De novo Genome Assembly from a Single Mosquito Using PacBio Sequencing.</title>
        <authorList>
            <person name="Kingan S.B."/>
            <person name="Heaton H."/>
            <person name="Cudini J."/>
            <person name="Lambert C.C."/>
            <person name="Baybayan P."/>
            <person name="Galvin B.D."/>
            <person name="Durbin R."/>
            <person name="Korlach J."/>
            <person name="Lawniczak M.K.N."/>
        </authorList>
    </citation>
    <scope>NUCLEOTIDE SEQUENCE [LARGE SCALE GENOMIC DNA]</scope>
    <source>
        <strain>Mali-NIH</strain>
    </source>
</reference>
<dbReference type="PANTHER" id="PTHR23110:SF92">
    <property type="entry name" value="MODIFIER OF MDG4"/>
    <property type="match status" value="1"/>
</dbReference>
<dbReference type="VEuPathDB" id="VectorBase:ACMO_005866"/>
<keyword evidence="3" id="KW-0863">Zinc-finger</keyword>
<evidence type="ECO:0000256" key="2">
    <source>
        <dbReference type="ARBA" id="ARBA00022723"/>
    </source>
</evidence>
<dbReference type="FunFam" id="3.30.710.10:FF:000036">
    <property type="entry name" value="Mod(Mdg4), isoform H"/>
    <property type="match status" value="1"/>
</dbReference>
<name>A0A6E8VGM0_ANOCL</name>
<dbReference type="GO" id="GO:0006357">
    <property type="term" value="P:regulation of transcription by RNA polymerase II"/>
    <property type="evidence" value="ECO:0007669"/>
    <property type="project" value="TreeGrafter"/>
</dbReference>
<feature type="region of interest" description="Disordered" evidence="6">
    <location>
        <begin position="394"/>
        <end position="430"/>
    </location>
</feature>
<evidence type="ECO:0000313" key="9">
    <source>
        <dbReference type="Proteomes" id="UP001105220"/>
    </source>
</evidence>
<keyword evidence="2" id="KW-0479">Metal-binding</keyword>
<dbReference type="PANTHER" id="PTHR23110">
    <property type="entry name" value="BTB DOMAIN TRANSCRIPTION FACTOR"/>
    <property type="match status" value="1"/>
</dbReference>
<proteinExistence type="predicted"/>
<sequence length="541" mass="59540">MADDEQFSLCWNNFNSNLSAGFHESLQRGDLVDVTLAAEGHLVKAHRLILSVCSPYFRKMFTQVPVNQHAFIFLKDVSHSALQDLIQFMYCGEVNVKQDALPAFISTAEALQIKGLTETGDSAPTHQSPAKEEPAAAAAVPVTTATISTATIPASPASQRAKVQRNRIQSYKLESEESGDDKVVHIQATTSHHVSAQSNLSSQKRTMPQRGLQSHASKRTKMSISASSDGLDTSDSTPAQVQTVQTVQIVKQIPAQVIEPEYIELPIESINPKAEPDYTDETAEIETVDAETEQEQKLSEHDQGDADDDGNYVEDDTYGDMAMGKYEESYLTEGEEGAKPGVSGFVDSYTSDGGNATEISTQENYVMLLTLMSYSFFRFAFSTAINRMLANTFSPPKESPSKQSQDSLRSSTVPAIANAPSGVKKHSTPISTNCRTISPKQCSKPVVNFAEITKTKPVEMSILPTRKGAAGVLCQGHHFEFRYTRQHHKVYRCAWHSTHSCQAQVLLHNKLFYIIHDKHTHSESSKLHPDILGKTTLKTNN</sequence>
<dbReference type="SMART" id="SM00225">
    <property type="entry name" value="BTB"/>
    <property type="match status" value="1"/>
</dbReference>
<evidence type="ECO:0000259" key="7">
    <source>
        <dbReference type="PROSITE" id="PS50097"/>
    </source>
</evidence>
<reference evidence="8" key="2">
    <citation type="submission" date="2020-05" db="UniProtKB">
        <authorList>
            <consortium name="EnsemblMetazoa"/>
        </authorList>
    </citation>
    <scope>IDENTIFICATION</scope>
    <source>
        <strain evidence="8">Ngousso</strain>
    </source>
</reference>